<dbReference type="SUPFAM" id="SSF53927">
    <property type="entry name" value="Cytidine deaminase-like"/>
    <property type="match status" value="1"/>
</dbReference>
<comment type="similarity">
    <text evidence="4 14">In the N-terminal section; belongs to the cytidine and deoxycytidylate deaminase family.</text>
</comment>
<dbReference type="CDD" id="cd01284">
    <property type="entry name" value="Riboflavin_deaminase-reductase"/>
    <property type="match status" value="1"/>
</dbReference>
<comment type="pathway">
    <text evidence="3 14">Cofactor biosynthesis; riboflavin biosynthesis; 5-amino-6-(D-ribitylamino)uracil from GTP: step 3/4.</text>
</comment>
<dbReference type="RefSeq" id="WP_083485640.1">
    <property type="nucleotide sequence ID" value="NZ_AYYI01000033.1"/>
</dbReference>
<feature type="binding site" evidence="16">
    <location>
        <position position="157"/>
    </location>
    <ligand>
        <name>NADP(+)</name>
        <dbReference type="ChEBI" id="CHEBI:58349"/>
    </ligand>
</feature>
<evidence type="ECO:0000256" key="15">
    <source>
        <dbReference type="PIRSR" id="PIRSR006769-1"/>
    </source>
</evidence>
<evidence type="ECO:0000259" key="18">
    <source>
        <dbReference type="PROSITE" id="PS51747"/>
    </source>
</evidence>
<dbReference type="SUPFAM" id="SSF53597">
    <property type="entry name" value="Dihydrofolate reductase-like"/>
    <property type="match status" value="1"/>
</dbReference>
<dbReference type="Gene3D" id="3.40.140.10">
    <property type="entry name" value="Cytidine Deaminase, domain 2"/>
    <property type="match status" value="1"/>
</dbReference>
<dbReference type="PIRSF" id="PIRSF006769">
    <property type="entry name" value="RibD"/>
    <property type="match status" value="1"/>
</dbReference>
<dbReference type="UniPathway" id="UPA00275">
    <property type="reaction ID" value="UER00401"/>
</dbReference>
<comment type="similarity">
    <text evidence="5 14">In the C-terminal section; belongs to the HTP reductase family.</text>
</comment>
<feature type="binding site" evidence="17">
    <location>
        <position position="78"/>
    </location>
    <ligand>
        <name>Zn(2+)</name>
        <dbReference type="ChEBI" id="CHEBI:29105"/>
        <note>catalytic</note>
    </ligand>
</feature>
<dbReference type="PANTHER" id="PTHR38011">
    <property type="entry name" value="DIHYDROFOLATE REDUCTASE FAMILY PROTEIN (AFU_ORTHOLOGUE AFUA_8G06820)"/>
    <property type="match status" value="1"/>
</dbReference>
<keyword evidence="20" id="KW-1185">Reference proteome</keyword>
<dbReference type="EMBL" id="AYYI01000033">
    <property type="protein sequence ID" value="KRM98463.1"/>
    <property type="molecule type" value="Genomic_DNA"/>
</dbReference>
<evidence type="ECO:0000256" key="8">
    <source>
        <dbReference type="ARBA" id="ARBA00022833"/>
    </source>
</evidence>
<dbReference type="Proteomes" id="UP000051638">
    <property type="component" value="Unassembled WGS sequence"/>
</dbReference>
<evidence type="ECO:0000256" key="17">
    <source>
        <dbReference type="PIRSR" id="PIRSR006769-3"/>
    </source>
</evidence>
<dbReference type="InterPro" id="IPR016193">
    <property type="entry name" value="Cytidine_deaminase-like"/>
</dbReference>
<evidence type="ECO:0000256" key="12">
    <source>
        <dbReference type="ARBA" id="ARBA00049861"/>
    </source>
</evidence>
<dbReference type="GO" id="GO:0008835">
    <property type="term" value="F:diaminohydroxyphosphoribosylaminopyrimidine deaminase activity"/>
    <property type="evidence" value="ECO:0007669"/>
    <property type="project" value="UniProtKB-EC"/>
</dbReference>
<dbReference type="PANTHER" id="PTHR38011:SF7">
    <property type="entry name" value="2,5-DIAMINO-6-RIBOSYLAMINO-4(3H)-PYRIMIDINONE 5'-PHOSPHATE REDUCTASE"/>
    <property type="match status" value="1"/>
</dbReference>
<dbReference type="InterPro" id="IPR016192">
    <property type="entry name" value="APOBEC/CMP_deaminase_Zn-bd"/>
</dbReference>
<dbReference type="GO" id="GO:0009231">
    <property type="term" value="P:riboflavin biosynthetic process"/>
    <property type="evidence" value="ECO:0007669"/>
    <property type="project" value="UniProtKB-UniPathway"/>
</dbReference>
<evidence type="ECO:0000256" key="13">
    <source>
        <dbReference type="ARBA" id="ARBA00049886"/>
    </source>
</evidence>
<feature type="binding site" evidence="16">
    <location>
        <position position="203"/>
    </location>
    <ligand>
        <name>substrate</name>
    </ligand>
</feature>
<evidence type="ECO:0000256" key="9">
    <source>
        <dbReference type="ARBA" id="ARBA00022857"/>
    </source>
</evidence>
<dbReference type="InterPro" id="IPR002734">
    <property type="entry name" value="RibDG_C"/>
</dbReference>
<comment type="caution">
    <text evidence="19">The sequence shown here is derived from an EMBL/GenBank/DDBJ whole genome shotgun (WGS) entry which is preliminary data.</text>
</comment>
<dbReference type="InterPro" id="IPR002125">
    <property type="entry name" value="CMP_dCMP_dom"/>
</dbReference>
<feature type="binding site" evidence="16">
    <location>
        <position position="187"/>
    </location>
    <ligand>
        <name>substrate</name>
    </ligand>
</feature>
<evidence type="ECO:0000256" key="5">
    <source>
        <dbReference type="ARBA" id="ARBA00007417"/>
    </source>
</evidence>
<proteinExistence type="inferred from homology"/>
<dbReference type="Pfam" id="PF00383">
    <property type="entry name" value="dCMP_cyt_deam_1"/>
    <property type="match status" value="1"/>
</dbReference>
<sequence>MQADKMYMKKAVALAKKGRWHTYQNPLVGAVIVKNGQIIATGYHAKYGAWHAEKMALATCSHPEELKGSTLYVTLEPCAHYGKQPPCVQAVIDSGISRVVIGQVDPNPLVTGKGIQRLKDHHITVKVGVGQELVAALNPHYNYFYQHGLPYITLKQALSLDGKMTSYQGRRTQITGRAANQLVHAERQAYQAILVGSGTIIADNPQLLPKPQEDHVPIRIILDRRGRTLHFDQYHVFATTEPIWIFTKPELVHLPTPPHVKLIGLTEPTVKAVVAYLAQQKIQSVYVEGGATIHRAFLAAGSYQEIVTYLAPKILGTGLSAFAGKEAIDTTELQFDRIEKVGTDLKIVSKRRP</sequence>
<organism evidence="19 20">
    <name type="scientific">Loigolactobacillus rennini DSM 20253</name>
    <dbReference type="NCBI Taxonomy" id="1423796"/>
    <lineage>
        <taxon>Bacteria</taxon>
        <taxon>Bacillati</taxon>
        <taxon>Bacillota</taxon>
        <taxon>Bacilli</taxon>
        <taxon>Lactobacillales</taxon>
        <taxon>Lactobacillaceae</taxon>
        <taxon>Loigolactobacillus</taxon>
    </lineage>
</organism>
<feature type="domain" description="CMP/dCMP-type deaminase" evidence="18">
    <location>
        <begin position="2"/>
        <end position="126"/>
    </location>
</feature>
<accession>A0A0R2D2Q1</accession>
<keyword evidence="14" id="KW-0378">Hydrolase</keyword>
<dbReference type="InterPro" id="IPR050765">
    <property type="entry name" value="Riboflavin_Biosynth_HTPR"/>
</dbReference>
<comment type="catalytic activity">
    <reaction evidence="13 14">
        <text>2,5-diamino-6-hydroxy-4-(5-phosphoribosylamino)-pyrimidine + H2O + H(+) = 5-amino-6-(5-phospho-D-ribosylamino)uracil + NH4(+)</text>
        <dbReference type="Rhea" id="RHEA:21868"/>
        <dbReference type="ChEBI" id="CHEBI:15377"/>
        <dbReference type="ChEBI" id="CHEBI:15378"/>
        <dbReference type="ChEBI" id="CHEBI:28938"/>
        <dbReference type="ChEBI" id="CHEBI:58453"/>
        <dbReference type="ChEBI" id="CHEBI:58614"/>
        <dbReference type="EC" id="3.5.4.26"/>
    </reaction>
</comment>
<keyword evidence="6 14" id="KW-0686">Riboflavin biosynthesis</keyword>
<evidence type="ECO:0000256" key="16">
    <source>
        <dbReference type="PIRSR" id="PIRSR006769-2"/>
    </source>
</evidence>
<keyword evidence="9 14" id="KW-0521">NADP</keyword>
<evidence type="ECO:0000256" key="4">
    <source>
        <dbReference type="ARBA" id="ARBA00005259"/>
    </source>
</evidence>
<evidence type="ECO:0000256" key="3">
    <source>
        <dbReference type="ARBA" id="ARBA00004910"/>
    </source>
</evidence>
<comment type="catalytic activity">
    <reaction evidence="12 14">
        <text>5-amino-6-(5-phospho-D-ribitylamino)uracil + NADP(+) = 5-amino-6-(5-phospho-D-ribosylamino)uracil + NADPH + H(+)</text>
        <dbReference type="Rhea" id="RHEA:17845"/>
        <dbReference type="ChEBI" id="CHEBI:15378"/>
        <dbReference type="ChEBI" id="CHEBI:57783"/>
        <dbReference type="ChEBI" id="CHEBI:58349"/>
        <dbReference type="ChEBI" id="CHEBI:58421"/>
        <dbReference type="ChEBI" id="CHEBI:58453"/>
        <dbReference type="EC" id="1.1.1.193"/>
    </reaction>
</comment>
<comment type="function">
    <text evidence="1 14">Converts 2,5-diamino-6-(ribosylamino)-4(3h)-pyrimidinone 5'-phosphate into 5-amino-6-(ribosylamino)-2,4(1h,3h)-pyrimidinedione 5'-phosphate.</text>
</comment>
<evidence type="ECO:0000256" key="11">
    <source>
        <dbReference type="ARBA" id="ARBA00023268"/>
    </source>
</evidence>
<feature type="binding site" evidence="16">
    <location>
        <position position="207"/>
    </location>
    <ligand>
        <name>substrate</name>
    </ligand>
</feature>
<dbReference type="PROSITE" id="PS51747">
    <property type="entry name" value="CYT_DCMP_DEAMINASES_2"/>
    <property type="match status" value="1"/>
</dbReference>
<evidence type="ECO:0000256" key="7">
    <source>
        <dbReference type="ARBA" id="ARBA00022723"/>
    </source>
</evidence>
<evidence type="ECO:0000256" key="10">
    <source>
        <dbReference type="ARBA" id="ARBA00023002"/>
    </source>
</evidence>
<feature type="binding site" evidence="17">
    <location>
        <position position="51"/>
    </location>
    <ligand>
        <name>Zn(2+)</name>
        <dbReference type="ChEBI" id="CHEBI:29105"/>
        <note>catalytic</note>
    </ligand>
</feature>
<evidence type="ECO:0000256" key="14">
    <source>
        <dbReference type="PIRNR" id="PIRNR006769"/>
    </source>
</evidence>
<dbReference type="GO" id="GO:0008270">
    <property type="term" value="F:zinc ion binding"/>
    <property type="evidence" value="ECO:0007669"/>
    <property type="project" value="InterPro"/>
</dbReference>
<dbReference type="AlphaFoldDB" id="A0A0R2D2Q1"/>
<dbReference type="GO" id="GO:0008703">
    <property type="term" value="F:5-amino-6-(5-phosphoribosylamino)uracil reductase activity"/>
    <property type="evidence" value="ECO:0007669"/>
    <property type="project" value="UniProtKB-EC"/>
</dbReference>
<dbReference type="NCBIfam" id="TIGR00326">
    <property type="entry name" value="eubact_ribD"/>
    <property type="match status" value="1"/>
</dbReference>
<dbReference type="PROSITE" id="PS00903">
    <property type="entry name" value="CYT_DCMP_DEAMINASES_1"/>
    <property type="match status" value="1"/>
</dbReference>
<reference evidence="19 20" key="1">
    <citation type="journal article" date="2015" name="Genome Announc.">
        <title>Expanding the biotechnology potential of lactobacilli through comparative genomics of 213 strains and associated genera.</title>
        <authorList>
            <person name="Sun Z."/>
            <person name="Harris H.M."/>
            <person name="McCann A."/>
            <person name="Guo C."/>
            <person name="Argimon S."/>
            <person name="Zhang W."/>
            <person name="Yang X."/>
            <person name="Jeffery I.B."/>
            <person name="Cooney J.C."/>
            <person name="Kagawa T.F."/>
            <person name="Liu W."/>
            <person name="Song Y."/>
            <person name="Salvetti E."/>
            <person name="Wrobel A."/>
            <person name="Rasinkangas P."/>
            <person name="Parkhill J."/>
            <person name="Rea M.C."/>
            <person name="O'Sullivan O."/>
            <person name="Ritari J."/>
            <person name="Douillard F.P."/>
            <person name="Paul Ross R."/>
            <person name="Yang R."/>
            <person name="Briner A.E."/>
            <person name="Felis G.E."/>
            <person name="de Vos W.M."/>
            <person name="Barrangou R."/>
            <person name="Klaenhammer T.R."/>
            <person name="Caufield P.W."/>
            <person name="Cui Y."/>
            <person name="Zhang H."/>
            <person name="O'Toole P.W."/>
        </authorList>
    </citation>
    <scope>NUCLEOTIDE SEQUENCE [LARGE SCALE GENOMIC DNA]</scope>
    <source>
        <strain evidence="19 20">DSM 20253</strain>
    </source>
</reference>
<dbReference type="Pfam" id="PF01872">
    <property type="entry name" value="RibD_C"/>
    <property type="match status" value="1"/>
</dbReference>
<dbReference type="EC" id="3.5.4.26" evidence="14"/>
<evidence type="ECO:0000256" key="2">
    <source>
        <dbReference type="ARBA" id="ARBA00004882"/>
    </source>
</evidence>
<dbReference type="OrthoDB" id="9800865at2"/>
<evidence type="ECO:0000256" key="1">
    <source>
        <dbReference type="ARBA" id="ARBA00002151"/>
    </source>
</evidence>
<comment type="pathway">
    <text evidence="2 14">Cofactor biosynthesis; riboflavin biosynthesis; 5-amino-6-(D-ribitylamino)uracil from GTP: step 2/4.</text>
</comment>
<feature type="binding site" evidence="17">
    <location>
        <position position="87"/>
    </location>
    <ligand>
        <name>Zn(2+)</name>
        <dbReference type="ChEBI" id="CHEBI:29105"/>
        <note>catalytic</note>
    </ligand>
</feature>
<feature type="binding site" evidence="16">
    <location>
        <position position="199"/>
    </location>
    <ligand>
        <name>NADP(+)</name>
        <dbReference type="ChEBI" id="CHEBI:58349"/>
    </ligand>
</feature>
<gene>
    <name evidence="19" type="ORF">FC24_GL001284</name>
</gene>
<dbReference type="PATRIC" id="fig|1423796.3.peg.1310"/>
<evidence type="ECO:0000256" key="6">
    <source>
        <dbReference type="ARBA" id="ARBA00022619"/>
    </source>
</evidence>
<evidence type="ECO:0000313" key="20">
    <source>
        <dbReference type="Proteomes" id="UP000051638"/>
    </source>
</evidence>
<feature type="binding site" evidence="16">
    <location>
        <begin position="290"/>
        <end position="296"/>
    </location>
    <ligand>
        <name>NADP(+)</name>
        <dbReference type="ChEBI" id="CHEBI:58349"/>
    </ligand>
</feature>
<dbReference type="STRING" id="1423796.FC24_GL001284"/>
<keyword evidence="7 14" id="KW-0479">Metal-binding</keyword>
<keyword evidence="8 14" id="KW-0862">Zinc</keyword>
<feature type="active site" description="Proton donor" evidence="15">
    <location>
        <position position="53"/>
    </location>
</feature>
<feature type="binding site" evidence="16">
    <location>
        <position position="288"/>
    </location>
    <ligand>
        <name>substrate</name>
    </ligand>
</feature>
<name>A0A0R2D2Q1_9LACO</name>
<dbReference type="EC" id="1.1.1.193" evidence="14"/>
<comment type="cofactor">
    <cofactor evidence="14 17">
        <name>Zn(2+)</name>
        <dbReference type="ChEBI" id="CHEBI:29105"/>
    </cofactor>
    <text evidence="14 17">Binds 1 zinc ion.</text>
</comment>
<evidence type="ECO:0000313" key="19">
    <source>
        <dbReference type="EMBL" id="KRM98463.1"/>
    </source>
</evidence>
<dbReference type="InterPro" id="IPR004794">
    <property type="entry name" value="Eubact_RibD"/>
</dbReference>
<keyword evidence="10 14" id="KW-0560">Oxidoreductase</keyword>
<protein>
    <recommendedName>
        <fullName evidence="14">Riboflavin biosynthesis protein RibD</fullName>
    </recommendedName>
    <domain>
        <recommendedName>
            <fullName evidence="14">Diaminohydroxyphosphoribosylaminopyrimidine deaminase</fullName>
            <shortName evidence="14">DRAP deaminase</shortName>
            <ecNumber evidence="14">3.5.4.26</ecNumber>
        </recommendedName>
        <alternativeName>
            <fullName evidence="14">Riboflavin-specific deaminase</fullName>
        </alternativeName>
    </domain>
    <domain>
        <recommendedName>
            <fullName evidence="14">5-amino-6-(5-phosphoribosylamino)uracil reductase</fullName>
            <ecNumber evidence="14">1.1.1.193</ecNumber>
        </recommendedName>
        <alternativeName>
            <fullName evidence="14">HTP reductase</fullName>
        </alternativeName>
    </domain>
</protein>
<keyword evidence="11" id="KW-0511">Multifunctional enzyme</keyword>
<dbReference type="Gene3D" id="3.40.430.10">
    <property type="entry name" value="Dihydrofolate Reductase, subunit A"/>
    <property type="match status" value="1"/>
</dbReference>
<dbReference type="InterPro" id="IPR024072">
    <property type="entry name" value="DHFR-like_dom_sf"/>
</dbReference>